<organism evidence="16 17">
    <name type="scientific">Tetranychus urticae</name>
    <name type="common">Two-spotted spider mite</name>
    <dbReference type="NCBI Taxonomy" id="32264"/>
    <lineage>
        <taxon>Eukaryota</taxon>
        <taxon>Metazoa</taxon>
        <taxon>Ecdysozoa</taxon>
        <taxon>Arthropoda</taxon>
        <taxon>Chelicerata</taxon>
        <taxon>Arachnida</taxon>
        <taxon>Acari</taxon>
        <taxon>Acariformes</taxon>
        <taxon>Trombidiformes</taxon>
        <taxon>Prostigmata</taxon>
        <taxon>Eleutherengona</taxon>
        <taxon>Raphignathae</taxon>
        <taxon>Tetranychoidea</taxon>
        <taxon>Tetranychidae</taxon>
        <taxon>Tetranychus</taxon>
    </lineage>
</organism>
<dbReference type="Gene3D" id="6.10.140.1910">
    <property type="match status" value="1"/>
</dbReference>
<keyword evidence="11" id="KW-0407">Ion channel</keyword>
<feature type="compositionally biased region" description="Low complexity" evidence="13">
    <location>
        <begin position="736"/>
        <end position="745"/>
    </location>
</feature>
<evidence type="ECO:0000256" key="8">
    <source>
        <dbReference type="ARBA" id="ARBA00022989"/>
    </source>
</evidence>
<evidence type="ECO:0000256" key="13">
    <source>
        <dbReference type="SAM" id="MobiDB-lite"/>
    </source>
</evidence>
<evidence type="ECO:0000256" key="11">
    <source>
        <dbReference type="ARBA" id="ARBA00023303"/>
    </source>
</evidence>
<feature type="transmembrane region" description="Helical" evidence="14">
    <location>
        <begin position="553"/>
        <end position="574"/>
    </location>
</feature>
<dbReference type="FunFam" id="1.10.287.70:FF:000016">
    <property type="entry name" value="Putative potassium voltage-gated channel subfamily KQT member 2"/>
    <property type="match status" value="1"/>
</dbReference>
<evidence type="ECO:0000256" key="2">
    <source>
        <dbReference type="ARBA" id="ARBA00022448"/>
    </source>
</evidence>
<keyword evidence="8 14" id="KW-1133">Transmembrane helix</keyword>
<feature type="compositionally biased region" description="Polar residues" evidence="13">
    <location>
        <begin position="713"/>
        <end position="735"/>
    </location>
</feature>
<accession>T1KV95</accession>
<feature type="transmembrane region" description="Helical" evidence="14">
    <location>
        <begin position="414"/>
        <end position="436"/>
    </location>
</feature>
<evidence type="ECO:0000256" key="14">
    <source>
        <dbReference type="SAM" id="Phobius"/>
    </source>
</evidence>
<dbReference type="SUPFAM" id="SSF81324">
    <property type="entry name" value="Voltage-gated potassium channels"/>
    <property type="match status" value="1"/>
</dbReference>
<reference evidence="16" key="2">
    <citation type="submission" date="2015-06" db="UniProtKB">
        <authorList>
            <consortium name="EnsemblMetazoa"/>
        </authorList>
    </citation>
    <scope>IDENTIFICATION</scope>
</reference>
<reference evidence="17" key="1">
    <citation type="submission" date="2011-08" db="EMBL/GenBank/DDBJ databases">
        <authorList>
            <person name="Rombauts S."/>
        </authorList>
    </citation>
    <scope>NUCLEOTIDE SEQUENCE</scope>
    <source>
        <strain evidence="17">London</strain>
    </source>
</reference>
<dbReference type="FunFam" id="1.20.120.350:FF:000017">
    <property type="entry name" value="potassium voltage-gated channel subfamily KQT member 1"/>
    <property type="match status" value="1"/>
</dbReference>
<keyword evidence="7" id="KW-0630">Potassium</keyword>
<dbReference type="eggNOG" id="KOG1419">
    <property type="taxonomic scope" value="Eukaryota"/>
</dbReference>
<dbReference type="PRINTS" id="PR00169">
    <property type="entry name" value="KCHANNEL"/>
</dbReference>
<evidence type="ECO:0000256" key="6">
    <source>
        <dbReference type="ARBA" id="ARBA00022882"/>
    </source>
</evidence>
<name>T1KV95_TETUR</name>
<evidence type="ECO:0000256" key="9">
    <source>
        <dbReference type="ARBA" id="ARBA00023065"/>
    </source>
</evidence>
<dbReference type="EnsemblMetazoa" id="tetur22g02930.1">
    <property type="protein sequence ID" value="tetur22g02930.1"/>
    <property type="gene ID" value="tetur22g02930"/>
</dbReference>
<dbReference type="Proteomes" id="UP000015104">
    <property type="component" value="Unassembled WGS sequence"/>
</dbReference>
<keyword evidence="10 14" id="KW-0472">Membrane</keyword>
<dbReference type="Gene3D" id="1.10.287.70">
    <property type="match status" value="1"/>
</dbReference>
<evidence type="ECO:0000256" key="12">
    <source>
        <dbReference type="ARBA" id="ARBA00034430"/>
    </source>
</evidence>
<feature type="transmembrane region" description="Helical" evidence="14">
    <location>
        <begin position="586"/>
        <end position="603"/>
    </location>
</feature>
<dbReference type="GO" id="GO:0005249">
    <property type="term" value="F:voltage-gated potassium channel activity"/>
    <property type="evidence" value="ECO:0007669"/>
    <property type="project" value="InterPro"/>
</dbReference>
<sequence length="783" mass="87271">MADNLFTTLTSGRPYEYDPSITSCSSVNSCLKENGQSFNVPLNENTFKVYPSEPPKYNQSGEHSINFWSTTSDLSSSSSSSLCSTFTNENTWNRNKLRSNRPPLLSLSSPYSCSNSAANPTSSCTPAAAISKSSISNKCSSIVYPTSRYNLYSVEEKTQRQRLSSDDIEQGEYGSQEFEEEIDDDAEDEEEFDEDDDGRDSTESKGFLVPLRGCDTIEPQADALPGILRNKLHHSVTSTESLPRSSHGEPIPCNYAKLNEPNLTGNADDSGEDEEEEEEDDDDENVTCDKLIGKVGRKEGGKLMKNQTMDSESPHPKPLTRFTPKGVSITPSTVTSSSASKCKASTTTVASKLAPPGEPVSSTTNERLNQPRVSLLGRPLCLNVARNRTRDQIIRKYQFLVHNFLERPRGKRALSYHMLVFCMVFTCLILSVFSTIKEYEDAASAILLKMELLMIVWFTVEFFLRLWSAGCRSRYQGWVGRMRFLRSPFCVIDIVVIIASIVVFIVGTGGQVFATSALRGLRFFQILRMVRMDRRGGTWKLLGSVVYAHRQELITTVYIGFLGLIFSSFLVYLVEKDSNPETFENFADALWWGVITLCTVGYGDIVPKTWPGKLIASFCALLGISFFALPAGILGSGFALKVQQQQRQKHMIRRRGPAATLIQCLWRCYAADENSMSVATWKIHQVPLPSPPAFKHNTSFVSRFSTKRRHKPTTTPSHVHSPVTRSRYTPLADSTNQRNEGNNNNDGPRIPASVSEDSVTKEVSDTSKRNSDDNLTMNIDVND</sequence>
<feature type="compositionally biased region" description="Acidic residues" evidence="13">
    <location>
        <begin position="177"/>
        <end position="198"/>
    </location>
</feature>
<dbReference type="PANTHER" id="PTHR47735:SF9">
    <property type="entry name" value="POTASSIUM VOLTAGE-GATED CHANNEL SUBFAMILY KQT MEMBER 4-LIKE ISOFORM X1"/>
    <property type="match status" value="1"/>
</dbReference>
<dbReference type="HOGENOM" id="CLU_358026_0_0_1"/>
<dbReference type="InterPro" id="IPR003937">
    <property type="entry name" value="K_chnl_volt-dep_KCNQ"/>
</dbReference>
<keyword evidence="9" id="KW-0406">Ion transport</keyword>
<evidence type="ECO:0000259" key="15">
    <source>
        <dbReference type="Pfam" id="PF00520"/>
    </source>
</evidence>
<evidence type="ECO:0000256" key="3">
    <source>
        <dbReference type="ARBA" id="ARBA00022475"/>
    </source>
</evidence>
<feature type="region of interest" description="Disordered" evidence="13">
    <location>
        <begin position="156"/>
        <end position="213"/>
    </location>
</feature>
<keyword evidence="6" id="KW-0851">Voltage-gated channel</keyword>
<feature type="compositionally biased region" description="Polar residues" evidence="13">
    <location>
        <begin position="773"/>
        <end position="783"/>
    </location>
</feature>
<evidence type="ECO:0000313" key="17">
    <source>
        <dbReference type="Proteomes" id="UP000015104"/>
    </source>
</evidence>
<dbReference type="PANTHER" id="PTHR47735">
    <property type="entry name" value="POTASSIUM VOLTAGE-GATED CHANNEL SUBFAMILY KQT MEMBER 4"/>
    <property type="match status" value="1"/>
</dbReference>
<feature type="region of interest" description="Disordered" evidence="13">
    <location>
        <begin position="702"/>
        <end position="783"/>
    </location>
</feature>
<feature type="transmembrane region" description="Helical" evidence="14">
    <location>
        <begin position="442"/>
        <end position="464"/>
    </location>
</feature>
<comment type="catalytic activity">
    <reaction evidence="12">
        <text>K(+)(in) = K(+)(out)</text>
        <dbReference type="Rhea" id="RHEA:29463"/>
        <dbReference type="ChEBI" id="CHEBI:29103"/>
    </reaction>
</comment>
<dbReference type="PRINTS" id="PR01459">
    <property type="entry name" value="KCNQCHANNEL"/>
</dbReference>
<feature type="compositionally biased region" description="Acidic residues" evidence="13">
    <location>
        <begin position="269"/>
        <end position="286"/>
    </location>
</feature>
<keyword evidence="2" id="KW-0813">Transport</keyword>
<dbReference type="EMBL" id="CAEY01000590">
    <property type="status" value="NOT_ANNOTATED_CDS"/>
    <property type="molecule type" value="Genomic_DNA"/>
</dbReference>
<feature type="compositionally biased region" description="Basic and acidic residues" evidence="13">
    <location>
        <begin position="156"/>
        <end position="165"/>
    </location>
</feature>
<evidence type="ECO:0000256" key="4">
    <source>
        <dbReference type="ARBA" id="ARBA00022538"/>
    </source>
</evidence>
<keyword evidence="4" id="KW-0633">Potassium transport</keyword>
<evidence type="ECO:0000256" key="7">
    <source>
        <dbReference type="ARBA" id="ARBA00022958"/>
    </source>
</evidence>
<feature type="compositionally biased region" description="Basic and acidic residues" evidence="13">
    <location>
        <begin position="758"/>
        <end position="772"/>
    </location>
</feature>
<feature type="transmembrane region" description="Helical" evidence="14">
    <location>
        <begin position="615"/>
        <end position="640"/>
    </location>
</feature>
<comment type="subcellular location">
    <subcellularLocation>
        <location evidence="1">Cell membrane</location>
        <topology evidence="1">Multi-pass membrane protein</topology>
    </subcellularLocation>
</comment>
<dbReference type="STRING" id="32264.T1KV95"/>
<dbReference type="AlphaFoldDB" id="T1KV95"/>
<dbReference type="InterPro" id="IPR005821">
    <property type="entry name" value="Ion_trans_dom"/>
</dbReference>
<evidence type="ECO:0000256" key="1">
    <source>
        <dbReference type="ARBA" id="ARBA00004651"/>
    </source>
</evidence>
<feature type="compositionally biased region" description="Low complexity" evidence="13">
    <location>
        <begin position="327"/>
        <end position="337"/>
    </location>
</feature>
<keyword evidence="17" id="KW-1185">Reference proteome</keyword>
<dbReference type="Pfam" id="PF00520">
    <property type="entry name" value="Ion_trans"/>
    <property type="match status" value="1"/>
</dbReference>
<dbReference type="GO" id="GO:0008076">
    <property type="term" value="C:voltage-gated potassium channel complex"/>
    <property type="evidence" value="ECO:0007669"/>
    <property type="project" value="TreeGrafter"/>
</dbReference>
<feature type="region of interest" description="Disordered" evidence="13">
    <location>
        <begin position="238"/>
        <end position="337"/>
    </location>
</feature>
<feature type="domain" description="Ion transport" evidence="15">
    <location>
        <begin position="416"/>
        <end position="645"/>
    </location>
</feature>
<proteinExistence type="predicted"/>
<evidence type="ECO:0000256" key="10">
    <source>
        <dbReference type="ARBA" id="ARBA00023136"/>
    </source>
</evidence>
<keyword evidence="3" id="KW-1003">Cell membrane</keyword>
<evidence type="ECO:0000256" key="5">
    <source>
        <dbReference type="ARBA" id="ARBA00022692"/>
    </source>
</evidence>
<feature type="transmembrane region" description="Helical" evidence="14">
    <location>
        <begin position="484"/>
        <end position="506"/>
    </location>
</feature>
<evidence type="ECO:0000313" key="16">
    <source>
        <dbReference type="EnsemblMetazoa" id="tetur22g02930.1"/>
    </source>
</evidence>
<keyword evidence="5 14" id="KW-0812">Transmembrane</keyword>
<protein>
    <recommendedName>
        <fullName evidence="15">Ion transport domain-containing protein</fullName>
    </recommendedName>
</protein>